<proteinExistence type="predicted"/>
<name>A0AA42N6B3_AQUAC</name>
<evidence type="ECO:0000313" key="2">
    <source>
        <dbReference type="Proteomes" id="UP001158730"/>
    </source>
</evidence>
<dbReference type="Proteomes" id="UP001158730">
    <property type="component" value="Unassembled WGS sequence"/>
</dbReference>
<feature type="non-terminal residue" evidence="1">
    <location>
        <position position="1"/>
    </location>
</feature>
<protein>
    <submittedName>
        <fullName evidence="1">Uncharacterized protein</fullName>
    </submittedName>
</protein>
<comment type="caution">
    <text evidence="1">The sequence shown here is derived from an EMBL/GenBank/DDBJ whole genome shotgun (WGS) entry which is preliminary data.</text>
</comment>
<sequence length="130" mass="14197">TDYKLMTEFGISVSRVKAVRTELGVPEQKPIRPRFVPLEDGIWTDEALALLGTMPDPELADRLGVSRTPVKKKRAELGIAAYRAAFPEITSEIAAEFGAISDSALAKRLGVSPSFIRKARLRWIAAASSD</sequence>
<evidence type="ECO:0000313" key="1">
    <source>
        <dbReference type="EMBL" id="MDH1057274.1"/>
    </source>
</evidence>
<accession>A0AA42N6B3</accession>
<reference evidence="1" key="1">
    <citation type="submission" date="2022-09" db="EMBL/GenBank/DDBJ databases">
        <title>Intensive care unit water sources are persistently colonized with multi-drug resistant bacteria and are the site of extensive horizontal gene transfer of antibiotic resistance genes.</title>
        <authorList>
            <person name="Diorio-Toth L."/>
        </authorList>
    </citation>
    <scope>NUCLEOTIDE SEQUENCE</scope>
    <source>
        <strain evidence="1">GD03990</strain>
    </source>
</reference>
<organism evidence="1 2">
    <name type="scientific">Aquipseudomonas alcaligenes</name>
    <name type="common">Pseudomonas alcaligenes</name>
    <dbReference type="NCBI Taxonomy" id="43263"/>
    <lineage>
        <taxon>Bacteria</taxon>
        <taxon>Pseudomonadati</taxon>
        <taxon>Pseudomonadota</taxon>
        <taxon>Gammaproteobacteria</taxon>
        <taxon>Pseudomonadales</taxon>
        <taxon>Pseudomonadaceae</taxon>
        <taxon>Aquipseudomonas</taxon>
    </lineage>
</organism>
<gene>
    <name evidence="1" type="ORF">N5C05_21270</name>
</gene>
<dbReference type="AlphaFoldDB" id="A0AA42N6B3"/>
<dbReference type="EMBL" id="JAOBYN010000034">
    <property type="protein sequence ID" value="MDH1057274.1"/>
    <property type="molecule type" value="Genomic_DNA"/>
</dbReference>
<dbReference type="RefSeq" id="WP_280055437.1">
    <property type="nucleotide sequence ID" value="NZ_JAOBYN010000034.1"/>
</dbReference>